<gene>
    <name evidence="2" type="ORF">LNINA_LOCUS9464</name>
</gene>
<feature type="region of interest" description="Disordered" evidence="1">
    <location>
        <begin position="201"/>
        <end position="225"/>
    </location>
</feature>
<organism evidence="2 3">
    <name type="scientific">Leptosia nina</name>
    <dbReference type="NCBI Taxonomy" id="320188"/>
    <lineage>
        <taxon>Eukaryota</taxon>
        <taxon>Metazoa</taxon>
        <taxon>Ecdysozoa</taxon>
        <taxon>Arthropoda</taxon>
        <taxon>Hexapoda</taxon>
        <taxon>Insecta</taxon>
        <taxon>Pterygota</taxon>
        <taxon>Neoptera</taxon>
        <taxon>Endopterygota</taxon>
        <taxon>Lepidoptera</taxon>
        <taxon>Glossata</taxon>
        <taxon>Ditrysia</taxon>
        <taxon>Papilionoidea</taxon>
        <taxon>Pieridae</taxon>
        <taxon>Pierinae</taxon>
        <taxon>Leptosia</taxon>
    </lineage>
</organism>
<proteinExistence type="predicted"/>
<protein>
    <submittedName>
        <fullName evidence="2">Uncharacterized protein</fullName>
    </submittedName>
</protein>
<feature type="compositionally biased region" description="Low complexity" evidence="1">
    <location>
        <begin position="203"/>
        <end position="213"/>
    </location>
</feature>
<comment type="caution">
    <text evidence="2">The sequence shown here is derived from an EMBL/GenBank/DDBJ whole genome shotgun (WGS) entry which is preliminary data.</text>
</comment>
<feature type="region of interest" description="Disordered" evidence="1">
    <location>
        <begin position="94"/>
        <end position="125"/>
    </location>
</feature>
<keyword evidence="3" id="KW-1185">Reference proteome</keyword>
<name>A0AAV1JNV6_9NEOP</name>
<reference evidence="2 3" key="1">
    <citation type="submission" date="2023-11" db="EMBL/GenBank/DDBJ databases">
        <authorList>
            <person name="Okamura Y."/>
        </authorList>
    </citation>
    <scope>NUCLEOTIDE SEQUENCE [LARGE SCALE GENOMIC DNA]</scope>
</reference>
<evidence type="ECO:0000313" key="2">
    <source>
        <dbReference type="EMBL" id="CAK1550227.1"/>
    </source>
</evidence>
<dbReference type="AlphaFoldDB" id="A0AAV1JNV6"/>
<evidence type="ECO:0000313" key="3">
    <source>
        <dbReference type="Proteomes" id="UP001497472"/>
    </source>
</evidence>
<evidence type="ECO:0000256" key="1">
    <source>
        <dbReference type="SAM" id="MobiDB-lite"/>
    </source>
</evidence>
<sequence length="389" mass="44364">MKNHMNQNFRARFSSLNTQPNSEDFILSCSSSENECENVIPRKHLYTKRKRTPSKKLNNVSNLDITITDVSQDQLKVKKSPILLPKMLKENRMPDCKNGEVTSPILVPKSMPSRSKSPILPVKSKQSSPSVCKKLFQPAAVSKKRCLSPILNTNKRKSFIEIKSEQLDTSDENQNLIQINMEPQTNNTKLVEKVKSYFEGNFSSESPSQNSISEYDSPKSNSRTSEEIDIVDASQGLPPPMKQEQFSTTDDITATSKKVKYKKDGLAFRLNILLRKQKANLSLWQHERFLADNSSFVMPKEVYTAYRIKKVDLKFGCVLLLAVDSKDDLFLILINSQHIDLLPFVIARKYGCCKSSLESVDNRLDFTLFCGTCYRLLQMCVNEWPISRL</sequence>
<accession>A0AAV1JNV6</accession>
<dbReference type="EMBL" id="CAVLEF010000080">
    <property type="protein sequence ID" value="CAK1550227.1"/>
    <property type="molecule type" value="Genomic_DNA"/>
</dbReference>
<dbReference type="Proteomes" id="UP001497472">
    <property type="component" value="Unassembled WGS sequence"/>
</dbReference>